<sequence>MIKEKPKSVGEFALMRSYDRHVTKLGSKFEGPMKILEILPNNRYRLKHVNFRGYSENIASRDALRSAPIAQSHPYNNSDNSDELTVWAQKSVETEGASTPSADNVDYI</sequence>
<keyword evidence="2" id="KW-1185">Reference proteome</keyword>
<name>A0A8S3XQ68_PARAO</name>
<evidence type="ECO:0000313" key="1">
    <source>
        <dbReference type="EMBL" id="CAG5035594.1"/>
    </source>
</evidence>
<gene>
    <name evidence="1" type="ORF">PAPOLLO_LOCUS20584</name>
</gene>
<dbReference type="EMBL" id="CAJQZP010001275">
    <property type="protein sequence ID" value="CAG5035594.1"/>
    <property type="molecule type" value="Genomic_DNA"/>
</dbReference>
<organism evidence="1 2">
    <name type="scientific">Parnassius apollo</name>
    <name type="common">Apollo butterfly</name>
    <name type="synonym">Papilio apollo</name>
    <dbReference type="NCBI Taxonomy" id="110799"/>
    <lineage>
        <taxon>Eukaryota</taxon>
        <taxon>Metazoa</taxon>
        <taxon>Ecdysozoa</taxon>
        <taxon>Arthropoda</taxon>
        <taxon>Hexapoda</taxon>
        <taxon>Insecta</taxon>
        <taxon>Pterygota</taxon>
        <taxon>Neoptera</taxon>
        <taxon>Endopterygota</taxon>
        <taxon>Lepidoptera</taxon>
        <taxon>Glossata</taxon>
        <taxon>Ditrysia</taxon>
        <taxon>Papilionoidea</taxon>
        <taxon>Papilionidae</taxon>
        <taxon>Parnassiinae</taxon>
        <taxon>Parnassini</taxon>
        <taxon>Parnassius</taxon>
        <taxon>Parnassius</taxon>
    </lineage>
</organism>
<dbReference type="Proteomes" id="UP000691718">
    <property type="component" value="Unassembled WGS sequence"/>
</dbReference>
<reference evidence="1" key="1">
    <citation type="submission" date="2021-04" db="EMBL/GenBank/DDBJ databases">
        <authorList>
            <person name="Tunstrom K."/>
        </authorList>
    </citation>
    <scope>NUCLEOTIDE SEQUENCE</scope>
</reference>
<dbReference type="AlphaFoldDB" id="A0A8S3XQ68"/>
<comment type="caution">
    <text evidence="1">The sequence shown here is derived from an EMBL/GenBank/DDBJ whole genome shotgun (WGS) entry which is preliminary data.</text>
</comment>
<evidence type="ECO:0000313" key="2">
    <source>
        <dbReference type="Proteomes" id="UP000691718"/>
    </source>
</evidence>
<protein>
    <submittedName>
        <fullName evidence="1">(apollo) hypothetical protein</fullName>
    </submittedName>
</protein>
<proteinExistence type="predicted"/>
<accession>A0A8S3XQ68</accession>
<dbReference type="OrthoDB" id="116216at2759"/>